<name>X0TFV8_9ZZZZ</name>
<sequence>TNPGNMGFEYADDGPATPTITGVAITGADTVAVTLSAEPTAANRRIRYAYTGTLGAHAGLQTGAHGNLRDSDTTPSRNGYPLYDWCVHFDEPVP</sequence>
<accession>X0TFV8</accession>
<gene>
    <name evidence="1" type="ORF">S01H1_22814</name>
</gene>
<comment type="caution">
    <text evidence="1">The sequence shown here is derived from an EMBL/GenBank/DDBJ whole genome shotgun (WGS) entry which is preliminary data.</text>
</comment>
<feature type="non-terminal residue" evidence="1">
    <location>
        <position position="1"/>
    </location>
</feature>
<protein>
    <submittedName>
        <fullName evidence="1">Uncharacterized protein</fullName>
    </submittedName>
</protein>
<reference evidence="1" key="1">
    <citation type="journal article" date="2014" name="Front. Microbiol.">
        <title>High frequency of phylogenetically diverse reductive dehalogenase-homologous genes in deep subseafloor sedimentary metagenomes.</title>
        <authorList>
            <person name="Kawai M."/>
            <person name="Futagami T."/>
            <person name="Toyoda A."/>
            <person name="Takaki Y."/>
            <person name="Nishi S."/>
            <person name="Hori S."/>
            <person name="Arai W."/>
            <person name="Tsubouchi T."/>
            <person name="Morono Y."/>
            <person name="Uchiyama I."/>
            <person name="Ito T."/>
            <person name="Fujiyama A."/>
            <person name="Inagaki F."/>
            <person name="Takami H."/>
        </authorList>
    </citation>
    <scope>NUCLEOTIDE SEQUENCE</scope>
    <source>
        <strain evidence="1">Expedition CK06-06</strain>
    </source>
</reference>
<proteinExistence type="predicted"/>
<evidence type="ECO:0000313" key="1">
    <source>
        <dbReference type="EMBL" id="GAF92094.1"/>
    </source>
</evidence>
<dbReference type="EMBL" id="BARS01012972">
    <property type="protein sequence ID" value="GAF92094.1"/>
    <property type="molecule type" value="Genomic_DNA"/>
</dbReference>
<dbReference type="AlphaFoldDB" id="X0TFV8"/>
<organism evidence="1">
    <name type="scientific">marine sediment metagenome</name>
    <dbReference type="NCBI Taxonomy" id="412755"/>
    <lineage>
        <taxon>unclassified sequences</taxon>
        <taxon>metagenomes</taxon>
        <taxon>ecological metagenomes</taxon>
    </lineage>
</organism>